<feature type="transmembrane region" description="Helical" evidence="1">
    <location>
        <begin position="30"/>
        <end position="50"/>
    </location>
</feature>
<protein>
    <submittedName>
        <fullName evidence="2">Uncharacterized protein</fullName>
    </submittedName>
</protein>
<evidence type="ECO:0000313" key="3">
    <source>
        <dbReference type="Proteomes" id="UP000054099"/>
    </source>
</evidence>
<evidence type="ECO:0000313" key="2">
    <source>
        <dbReference type="EMBL" id="KSU84863.1"/>
    </source>
</evidence>
<reference evidence="2 3" key="1">
    <citation type="journal article" date="2014" name="Antonie Van Leeuwenhoek">
        <title>Fictibacillus enclensis sp. nov., isolated from marine sediment.</title>
        <authorList>
            <person name="Dastager S.G."/>
            <person name="Mawlankar R."/>
            <person name="Srinivasan K."/>
            <person name="Tang S.K."/>
            <person name="Lee J.C."/>
            <person name="Ramana V.V."/>
            <person name="Shouche Y.S."/>
        </authorList>
    </citation>
    <scope>NUCLEOTIDE SEQUENCE [LARGE SCALE GENOMIC DNA]</scope>
    <source>
        <strain evidence="2 3">NIO-1003</strain>
    </source>
</reference>
<sequence length="60" mass="7042">MFIILFLLCAFMLAGGFYFFLLSLLKMISFALSVPILFVAILLLMLCLNYRYKLNKLFHQ</sequence>
<dbReference type="Proteomes" id="UP000054099">
    <property type="component" value="Unassembled WGS sequence"/>
</dbReference>
<accession>A0A0V8JCL6</accession>
<evidence type="ECO:0000256" key="1">
    <source>
        <dbReference type="SAM" id="Phobius"/>
    </source>
</evidence>
<gene>
    <name evidence="2" type="ORF">AS030_04870</name>
</gene>
<keyword evidence="1" id="KW-1133">Transmembrane helix</keyword>
<keyword evidence="1" id="KW-0472">Membrane</keyword>
<organism evidence="2 3">
    <name type="scientific">Fictibacillus enclensis</name>
    <dbReference type="NCBI Taxonomy" id="1017270"/>
    <lineage>
        <taxon>Bacteria</taxon>
        <taxon>Bacillati</taxon>
        <taxon>Bacillota</taxon>
        <taxon>Bacilli</taxon>
        <taxon>Bacillales</taxon>
        <taxon>Fictibacillaceae</taxon>
        <taxon>Fictibacillus</taxon>
    </lineage>
</organism>
<dbReference type="AlphaFoldDB" id="A0A0V8JCL6"/>
<keyword evidence="1" id="KW-0812">Transmembrane</keyword>
<feature type="transmembrane region" description="Helical" evidence="1">
    <location>
        <begin position="5"/>
        <end position="24"/>
    </location>
</feature>
<name>A0A0V8JCL6_9BACL</name>
<dbReference type="EMBL" id="LNQN01000001">
    <property type="protein sequence ID" value="KSU84863.1"/>
    <property type="molecule type" value="Genomic_DNA"/>
</dbReference>
<proteinExistence type="predicted"/>
<comment type="caution">
    <text evidence="2">The sequence shown here is derived from an EMBL/GenBank/DDBJ whole genome shotgun (WGS) entry which is preliminary data.</text>
</comment>
<keyword evidence="3" id="KW-1185">Reference proteome</keyword>